<keyword evidence="2" id="KW-1133">Transmembrane helix</keyword>
<dbReference type="AlphaFoldDB" id="A0A078B9P2"/>
<name>A0A078B9P2_STYLE</name>
<feature type="transmembrane region" description="Helical" evidence="2">
    <location>
        <begin position="97"/>
        <end position="121"/>
    </location>
</feature>
<dbReference type="Proteomes" id="UP000039865">
    <property type="component" value="Unassembled WGS sequence"/>
</dbReference>
<organism evidence="3 4">
    <name type="scientific">Stylonychia lemnae</name>
    <name type="common">Ciliate</name>
    <dbReference type="NCBI Taxonomy" id="5949"/>
    <lineage>
        <taxon>Eukaryota</taxon>
        <taxon>Sar</taxon>
        <taxon>Alveolata</taxon>
        <taxon>Ciliophora</taxon>
        <taxon>Intramacronucleata</taxon>
        <taxon>Spirotrichea</taxon>
        <taxon>Stichotrichia</taxon>
        <taxon>Sporadotrichida</taxon>
        <taxon>Oxytrichidae</taxon>
        <taxon>Stylonychinae</taxon>
        <taxon>Stylonychia</taxon>
    </lineage>
</organism>
<evidence type="ECO:0000313" key="3">
    <source>
        <dbReference type="EMBL" id="CDW90901.1"/>
    </source>
</evidence>
<feature type="compositionally biased region" description="Acidic residues" evidence="1">
    <location>
        <begin position="243"/>
        <end position="254"/>
    </location>
</feature>
<reference evidence="3 4" key="1">
    <citation type="submission" date="2014-06" db="EMBL/GenBank/DDBJ databases">
        <authorList>
            <person name="Swart Estienne"/>
        </authorList>
    </citation>
    <scope>NUCLEOTIDE SEQUENCE [LARGE SCALE GENOMIC DNA]</scope>
    <source>
        <strain evidence="3 4">130c</strain>
    </source>
</reference>
<accession>A0A078B9P2</accession>
<sequence length="254" mass="29152">MSQDGSKDEEIYEEIPRQYLNRGHYMENMKFPDNSNELIIIPSNRKGTGFIKTCYDPRLKGIMSEQEFKFVIEQAAKINAKAYSEKRIGDAAQTPKWFVWILTISSSLTGVVMLMLYLSIFQDDPTTILMVAYSILATCLTLVSSVMILNYKSKDASTVPFTKIVKVCLDEYFDKVNRIYAKRGLQWKVAPGYYWIELSIDTTMKRNQKNMIYEAPGVFRTDFAESIKSPAKLTKANTNSIQSEEEEDEEGKED</sequence>
<proteinExistence type="predicted"/>
<keyword evidence="2" id="KW-0472">Membrane</keyword>
<dbReference type="EMBL" id="CCKQ01018901">
    <property type="protein sequence ID" value="CDW90901.1"/>
    <property type="molecule type" value="Genomic_DNA"/>
</dbReference>
<evidence type="ECO:0000256" key="1">
    <source>
        <dbReference type="SAM" id="MobiDB-lite"/>
    </source>
</evidence>
<gene>
    <name evidence="3" type="primary">Contig13705.g14618</name>
    <name evidence="3" type="ORF">STYLEM_20049</name>
</gene>
<dbReference type="OMA" id="YWIELVV"/>
<protein>
    <submittedName>
        <fullName evidence="3">Uncharacterized protein</fullName>
    </submittedName>
</protein>
<keyword evidence="2" id="KW-0812">Transmembrane</keyword>
<dbReference type="InParanoid" id="A0A078B9P2"/>
<feature type="region of interest" description="Disordered" evidence="1">
    <location>
        <begin position="230"/>
        <end position="254"/>
    </location>
</feature>
<evidence type="ECO:0000313" key="4">
    <source>
        <dbReference type="Proteomes" id="UP000039865"/>
    </source>
</evidence>
<evidence type="ECO:0000256" key="2">
    <source>
        <dbReference type="SAM" id="Phobius"/>
    </source>
</evidence>
<dbReference type="OrthoDB" id="323516at2759"/>
<keyword evidence="4" id="KW-1185">Reference proteome</keyword>
<feature type="transmembrane region" description="Helical" evidence="2">
    <location>
        <begin position="127"/>
        <end position="149"/>
    </location>
</feature>